<evidence type="ECO:0000256" key="1">
    <source>
        <dbReference type="SAM" id="Phobius"/>
    </source>
</evidence>
<evidence type="ECO:0008006" key="4">
    <source>
        <dbReference type="Google" id="ProtNLM"/>
    </source>
</evidence>
<name>A0ABU6TU55_9FABA</name>
<keyword evidence="1" id="KW-0812">Transmembrane</keyword>
<gene>
    <name evidence="2" type="ORF">PIB30_083315</name>
</gene>
<accession>A0ABU6TU55</accession>
<evidence type="ECO:0000313" key="3">
    <source>
        <dbReference type="Proteomes" id="UP001341840"/>
    </source>
</evidence>
<organism evidence="2 3">
    <name type="scientific">Stylosanthes scabra</name>
    <dbReference type="NCBI Taxonomy" id="79078"/>
    <lineage>
        <taxon>Eukaryota</taxon>
        <taxon>Viridiplantae</taxon>
        <taxon>Streptophyta</taxon>
        <taxon>Embryophyta</taxon>
        <taxon>Tracheophyta</taxon>
        <taxon>Spermatophyta</taxon>
        <taxon>Magnoliopsida</taxon>
        <taxon>eudicotyledons</taxon>
        <taxon>Gunneridae</taxon>
        <taxon>Pentapetalae</taxon>
        <taxon>rosids</taxon>
        <taxon>fabids</taxon>
        <taxon>Fabales</taxon>
        <taxon>Fabaceae</taxon>
        <taxon>Papilionoideae</taxon>
        <taxon>50 kb inversion clade</taxon>
        <taxon>dalbergioids sensu lato</taxon>
        <taxon>Dalbergieae</taxon>
        <taxon>Pterocarpus clade</taxon>
        <taxon>Stylosanthes</taxon>
    </lineage>
</organism>
<dbReference type="EMBL" id="JASCZI010091934">
    <property type="protein sequence ID" value="MED6151523.1"/>
    <property type="molecule type" value="Genomic_DNA"/>
</dbReference>
<evidence type="ECO:0000313" key="2">
    <source>
        <dbReference type="EMBL" id="MED6151523.1"/>
    </source>
</evidence>
<feature type="transmembrane region" description="Helical" evidence="1">
    <location>
        <begin position="85"/>
        <end position="104"/>
    </location>
</feature>
<keyword evidence="1" id="KW-1133">Transmembrane helix</keyword>
<sequence length="123" mass="13977">MASQCSQGLGSRSSWSTASAQRRMFLCSHGERPVLRVSRTKQNPGRHFWGCAYYGDEAEEDPEKAKLEKKVLSLKKDMRACVWRLKIVVFVGLVWWLLIFSMGLQKSGAYTQHQAVPLKADMV</sequence>
<keyword evidence="1" id="KW-0472">Membrane</keyword>
<dbReference type="Proteomes" id="UP001341840">
    <property type="component" value="Unassembled WGS sequence"/>
</dbReference>
<keyword evidence="3" id="KW-1185">Reference proteome</keyword>
<comment type="caution">
    <text evidence="2">The sequence shown here is derived from an EMBL/GenBank/DDBJ whole genome shotgun (WGS) entry which is preliminary data.</text>
</comment>
<reference evidence="2 3" key="1">
    <citation type="journal article" date="2023" name="Plants (Basel)">
        <title>Bridging the Gap: Combining Genomics and Transcriptomics Approaches to Understand Stylosanthes scabra, an Orphan Legume from the Brazilian Caatinga.</title>
        <authorList>
            <person name="Ferreira-Neto J.R.C."/>
            <person name="da Silva M.D."/>
            <person name="Binneck E."/>
            <person name="de Melo N.F."/>
            <person name="da Silva R.H."/>
            <person name="de Melo A.L.T.M."/>
            <person name="Pandolfi V."/>
            <person name="Bustamante F.O."/>
            <person name="Brasileiro-Vidal A.C."/>
            <person name="Benko-Iseppon A.M."/>
        </authorList>
    </citation>
    <scope>NUCLEOTIDE SEQUENCE [LARGE SCALE GENOMIC DNA]</scope>
    <source>
        <tissue evidence="2">Leaves</tissue>
    </source>
</reference>
<protein>
    <recommendedName>
        <fullName evidence="4">Zinc finger GRF-type domain-containing protein</fullName>
    </recommendedName>
</protein>
<proteinExistence type="predicted"/>